<accession>A0A4Z1KCD9</accession>
<organism evidence="2 3">
    <name type="scientific">Botrytis porri</name>
    <dbReference type="NCBI Taxonomy" id="87229"/>
    <lineage>
        <taxon>Eukaryota</taxon>
        <taxon>Fungi</taxon>
        <taxon>Dikarya</taxon>
        <taxon>Ascomycota</taxon>
        <taxon>Pezizomycotina</taxon>
        <taxon>Leotiomycetes</taxon>
        <taxon>Helotiales</taxon>
        <taxon>Sclerotiniaceae</taxon>
        <taxon>Botrytis</taxon>
    </lineage>
</organism>
<reference evidence="2 3" key="1">
    <citation type="submission" date="2017-12" db="EMBL/GenBank/DDBJ databases">
        <title>Comparative genomics of Botrytis spp.</title>
        <authorList>
            <person name="Valero-Jimenez C.A."/>
            <person name="Tapia P."/>
            <person name="Veloso J."/>
            <person name="Silva-Moreno E."/>
            <person name="Staats M."/>
            <person name="Valdes J.H."/>
            <person name="Van Kan J.A.L."/>
        </authorList>
    </citation>
    <scope>NUCLEOTIDE SEQUENCE [LARGE SCALE GENOMIC DNA]</scope>
    <source>
        <strain evidence="2 3">MUCL3349</strain>
    </source>
</reference>
<proteinExistence type="predicted"/>
<evidence type="ECO:0000313" key="3">
    <source>
        <dbReference type="Proteomes" id="UP000297280"/>
    </source>
</evidence>
<keyword evidence="3" id="KW-1185">Reference proteome</keyword>
<evidence type="ECO:0000256" key="1">
    <source>
        <dbReference type="SAM" id="MobiDB-lite"/>
    </source>
</evidence>
<dbReference type="Proteomes" id="UP000297280">
    <property type="component" value="Unassembled WGS sequence"/>
</dbReference>
<sequence>MAATMSSSEAQVLHSPPSPTAKRPKGMFFIYFRQ</sequence>
<feature type="compositionally biased region" description="Polar residues" evidence="1">
    <location>
        <begin position="1"/>
        <end position="10"/>
    </location>
</feature>
<evidence type="ECO:0000313" key="2">
    <source>
        <dbReference type="EMBL" id="TGO81202.1"/>
    </source>
</evidence>
<comment type="caution">
    <text evidence="2">The sequence shown here is derived from an EMBL/GenBank/DDBJ whole genome shotgun (WGS) entry which is preliminary data.</text>
</comment>
<dbReference type="AlphaFoldDB" id="A0A4Z1KCD9"/>
<feature type="region of interest" description="Disordered" evidence="1">
    <location>
        <begin position="1"/>
        <end position="26"/>
    </location>
</feature>
<dbReference type="EMBL" id="PQXO01001271">
    <property type="protein sequence ID" value="TGO81202.1"/>
    <property type="molecule type" value="Genomic_DNA"/>
</dbReference>
<gene>
    <name evidence="2" type="ORF">BPOR_1278g00010</name>
</gene>
<name>A0A4Z1KCD9_9HELO</name>
<protein>
    <submittedName>
        <fullName evidence="2">Uncharacterized protein</fullName>
    </submittedName>
</protein>
<dbReference type="STRING" id="87229.A0A4Z1KCD9"/>